<evidence type="ECO:0000259" key="9">
    <source>
        <dbReference type="PROSITE" id="PS51762"/>
    </source>
</evidence>
<protein>
    <recommendedName>
        <fullName evidence="8">Xyloglucan endotransglucosylase/hydrolase</fullName>
        <ecNumber evidence="8">2.4.1.207</ecNumber>
    </recommendedName>
</protein>
<keyword evidence="2 8" id="KW-0378">Hydrolase</keyword>
<dbReference type="EMBL" id="BQKI01000009">
    <property type="protein sequence ID" value="GJN01835.1"/>
    <property type="molecule type" value="Genomic_DNA"/>
</dbReference>
<dbReference type="GO" id="GO:0004553">
    <property type="term" value="F:hydrolase activity, hydrolyzing O-glycosyl compounds"/>
    <property type="evidence" value="ECO:0007669"/>
    <property type="project" value="InterPro"/>
</dbReference>
<dbReference type="Pfam" id="PF00722">
    <property type="entry name" value="Glyco_hydro_16"/>
    <property type="match status" value="1"/>
</dbReference>
<feature type="domain" description="GH16" evidence="9">
    <location>
        <begin position="24"/>
        <end position="233"/>
    </location>
</feature>
<comment type="PTM">
    <text evidence="8">Contains at least one intrachain disulfide bond essential for its enzymatic activity.</text>
</comment>
<proteinExistence type="inferred from homology"/>
<dbReference type="InterPro" id="IPR010713">
    <property type="entry name" value="XET_C"/>
</dbReference>
<comment type="subcellular location">
    <subcellularLocation>
        <location evidence="8">Secreted</location>
        <location evidence="8">Cell wall</location>
    </subcellularLocation>
    <subcellularLocation>
        <location evidence="8">Secreted</location>
        <location evidence="8">Extracellular space</location>
        <location evidence="8">Apoplast</location>
    </subcellularLocation>
</comment>
<keyword evidence="5 8" id="KW-0326">Glycosidase</keyword>
<dbReference type="Proteomes" id="UP001054889">
    <property type="component" value="Unassembled WGS sequence"/>
</dbReference>
<dbReference type="InterPro" id="IPR000757">
    <property type="entry name" value="Beta-glucanase-like"/>
</dbReference>
<feature type="glycosylation site" description="N-linked (GlcNAc...) asparagine" evidence="7">
    <location>
        <position position="127"/>
    </location>
</feature>
<keyword evidence="8" id="KW-0732">Signal</keyword>
<comment type="similarity">
    <text evidence="8">Belongs to the glycosyl hydrolase 16 family.</text>
</comment>
<dbReference type="SUPFAM" id="SSF49899">
    <property type="entry name" value="Concanavalin A-like lectins/glucanases"/>
    <property type="match status" value="1"/>
</dbReference>
<name>A0AAV5CUB1_ELECO</name>
<feature type="active site" description="Proton donor" evidence="6">
    <location>
        <position position="123"/>
    </location>
</feature>
<evidence type="ECO:0000256" key="3">
    <source>
        <dbReference type="ARBA" id="ARBA00023157"/>
    </source>
</evidence>
<reference evidence="10" key="2">
    <citation type="submission" date="2021-12" db="EMBL/GenBank/DDBJ databases">
        <title>Resequencing data analysis of finger millet.</title>
        <authorList>
            <person name="Hatakeyama M."/>
            <person name="Aluri S."/>
            <person name="Balachadran M.T."/>
            <person name="Sivarajan S.R."/>
            <person name="Poveda L."/>
            <person name="Shimizu-Inatsugi R."/>
            <person name="Schlapbach R."/>
            <person name="Sreeman S.M."/>
            <person name="Shimizu K.K."/>
        </authorList>
    </citation>
    <scope>NUCLEOTIDE SEQUENCE</scope>
</reference>
<comment type="caution">
    <text evidence="10">The sequence shown here is derived from an EMBL/GenBank/DDBJ whole genome shotgun (WGS) entry which is preliminary data.</text>
</comment>
<dbReference type="InterPro" id="IPR008264">
    <property type="entry name" value="Beta_glucanase"/>
</dbReference>
<keyword evidence="8" id="KW-0052">Apoplast</keyword>
<evidence type="ECO:0000256" key="7">
    <source>
        <dbReference type="PIRSR" id="PIRSR005604-2"/>
    </source>
</evidence>
<dbReference type="PIRSF" id="PIRSF005604">
    <property type="entry name" value="XET"/>
    <property type="match status" value="1"/>
</dbReference>
<sequence length="301" mass="34534">MALPRRSPKLVSSLMLLLAVVAVVLLGGIMERCSADDDHTLDQTIELIWGASHTYFFMDGDTETLALSLDENQGSCFRSQDMYLFARIDVDIKLVEGNSAGTVATVYTISEGPWQIHDEIDLEFLGNVTGEPYTLHTNIFANGIGGREEQFRLWFDPTTDYHTYTIEWNPKYIIIRVDGKVIRSFKNHKDQGVAFPTWQRQRVYGSLWNAEDWATQGGRIKTDWSGAPFVTYYRNYNVTSCQPSPGVPWCGAEPKDSTHFDLTPQELADLQWVRNKYRIYSYCNDDRRFNATEFPKECYLD</sequence>
<evidence type="ECO:0000313" key="11">
    <source>
        <dbReference type="Proteomes" id="UP001054889"/>
    </source>
</evidence>
<gene>
    <name evidence="10" type="primary">ga19136</name>
    <name evidence="10" type="ORF">PR202_ga19136</name>
</gene>
<evidence type="ECO:0000256" key="6">
    <source>
        <dbReference type="PIRSR" id="PIRSR005604-1"/>
    </source>
</evidence>
<dbReference type="EC" id="2.4.1.207" evidence="8"/>
<feature type="chain" id="PRO_5043098097" description="Xyloglucan endotransglucosylase/hydrolase" evidence="8">
    <location>
        <begin position="36"/>
        <end position="301"/>
    </location>
</feature>
<evidence type="ECO:0000256" key="4">
    <source>
        <dbReference type="ARBA" id="ARBA00023180"/>
    </source>
</evidence>
<feature type="active site" description="Nucleophile" evidence="6">
    <location>
        <position position="119"/>
    </location>
</feature>
<comment type="function">
    <text evidence="8">Catalyzes xyloglucan endohydrolysis (XEH) and/or endotransglycosylation (XET). Cleaves and religates xyloglucan polymers, an essential constituent of the primary cell wall, and thereby participates in cell wall construction of growing tissues.</text>
</comment>
<keyword evidence="8" id="KW-0134">Cell wall</keyword>
<evidence type="ECO:0000256" key="1">
    <source>
        <dbReference type="ARBA" id="ARBA00022679"/>
    </source>
</evidence>
<dbReference type="GO" id="GO:0042546">
    <property type="term" value="P:cell wall biogenesis"/>
    <property type="evidence" value="ECO:0007669"/>
    <property type="project" value="InterPro"/>
</dbReference>
<dbReference type="InterPro" id="IPR044791">
    <property type="entry name" value="Beta-glucanase/XTH"/>
</dbReference>
<dbReference type="InterPro" id="IPR013320">
    <property type="entry name" value="ConA-like_dom_sf"/>
</dbReference>
<dbReference type="GO" id="GO:0071555">
    <property type="term" value="P:cell wall organization"/>
    <property type="evidence" value="ECO:0007669"/>
    <property type="project" value="UniProtKB-KW"/>
</dbReference>
<evidence type="ECO:0000256" key="8">
    <source>
        <dbReference type="RuleBase" id="RU361120"/>
    </source>
</evidence>
<feature type="signal peptide" evidence="8">
    <location>
        <begin position="1"/>
        <end position="35"/>
    </location>
</feature>
<evidence type="ECO:0000256" key="2">
    <source>
        <dbReference type="ARBA" id="ARBA00022801"/>
    </source>
</evidence>
<dbReference type="GO" id="GO:0048046">
    <property type="term" value="C:apoplast"/>
    <property type="evidence" value="ECO:0007669"/>
    <property type="project" value="UniProtKB-SubCell"/>
</dbReference>
<dbReference type="CDD" id="cd02176">
    <property type="entry name" value="GH16_XET"/>
    <property type="match status" value="1"/>
</dbReference>
<dbReference type="AlphaFoldDB" id="A0AAV5CUB1"/>
<dbReference type="InterPro" id="IPR008263">
    <property type="entry name" value="GH16_AS"/>
</dbReference>
<dbReference type="GO" id="GO:0016762">
    <property type="term" value="F:xyloglucan:xyloglucosyl transferase activity"/>
    <property type="evidence" value="ECO:0007669"/>
    <property type="project" value="UniProtKB-EC"/>
</dbReference>
<dbReference type="InterPro" id="IPR016455">
    <property type="entry name" value="XTH"/>
</dbReference>
<accession>A0AAV5CUB1</accession>
<dbReference type="PROSITE" id="PS01034">
    <property type="entry name" value="GH16_1"/>
    <property type="match status" value="1"/>
</dbReference>
<reference evidence="10" key="1">
    <citation type="journal article" date="2018" name="DNA Res.">
        <title>Multiple hybrid de novo genome assembly of finger millet, an orphan allotetraploid crop.</title>
        <authorList>
            <person name="Hatakeyama M."/>
            <person name="Aluri S."/>
            <person name="Balachadran M.T."/>
            <person name="Sivarajan S.R."/>
            <person name="Patrignani A."/>
            <person name="Gruter S."/>
            <person name="Poveda L."/>
            <person name="Shimizu-Inatsugi R."/>
            <person name="Baeten J."/>
            <person name="Francoijs K.J."/>
            <person name="Nataraja K.N."/>
            <person name="Reddy Y.A.N."/>
            <person name="Phadnis S."/>
            <person name="Ravikumar R.L."/>
            <person name="Schlapbach R."/>
            <person name="Sreeman S.M."/>
            <person name="Shimizu K.K."/>
        </authorList>
    </citation>
    <scope>NUCLEOTIDE SEQUENCE</scope>
</reference>
<keyword evidence="11" id="KW-1185">Reference proteome</keyword>
<keyword evidence="8" id="KW-0961">Cell wall biogenesis/degradation</keyword>
<dbReference type="Pfam" id="PF06955">
    <property type="entry name" value="XET_C"/>
    <property type="match status" value="1"/>
</dbReference>
<dbReference type="PRINTS" id="PR00737">
    <property type="entry name" value="GLHYDRLASE16"/>
</dbReference>
<evidence type="ECO:0000256" key="5">
    <source>
        <dbReference type="ARBA" id="ARBA00023295"/>
    </source>
</evidence>
<dbReference type="PROSITE" id="PS51762">
    <property type="entry name" value="GH16_2"/>
    <property type="match status" value="1"/>
</dbReference>
<keyword evidence="3" id="KW-1015">Disulfide bond</keyword>
<keyword evidence="4" id="KW-0325">Glycoprotein</keyword>
<keyword evidence="1 8" id="KW-0808">Transferase</keyword>
<keyword evidence="8" id="KW-0964">Secreted</keyword>
<dbReference type="Gene3D" id="2.60.120.200">
    <property type="match status" value="1"/>
</dbReference>
<evidence type="ECO:0000313" key="10">
    <source>
        <dbReference type="EMBL" id="GJN01835.1"/>
    </source>
</evidence>
<organism evidence="10 11">
    <name type="scientific">Eleusine coracana subsp. coracana</name>
    <dbReference type="NCBI Taxonomy" id="191504"/>
    <lineage>
        <taxon>Eukaryota</taxon>
        <taxon>Viridiplantae</taxon>
        <taxon>Streptophyta</taxon>
        <taxon>Embryophyta</taxon>
        <taxon>Tracheophyta</taxon>
        <taxon>Spermatophyta</taxon>
        <taxon>Magnoliopsida</taxon>
        <taxon>Liliopsida</taxon>
        <taxon>Poales</taxon>
        <taxon>Poaceae</taxon>
        <taxon>PACMAD clade</taxon>
        <taxon>Chloridoideae</taxon>
        <taxon>Cynodonteae</taxon>
        <taxon>Eleusininae</taxon>
        <taxon>Eleusine</taxon>
    </lineage>
</organism>
<dbReference type="GO" id="GO:0010411">
    <property type="term" value="P:xyloglucan metabolic process"/>
    <property type="evidence" value="ECO:0007669"/>
    <property type="project" value="InterPro"/>
</dbReference>
<dbReference type="PANTHER" id="PTHR31062">
    <property type="entry name" value="XYLOGLUCAN ENDOTRANSGLUCOSYLASE/HYDROLASE PROTEIN 8-RELATED"/>
    <property type="match status" value="1"/>
</dbReference>